<keyword evidence="3" id="KW-1185">Reference proteome</keyword>
<evidence type="ECO:0000313" key="2">
    <source>
        <dbReference type="EMBL" id="KAJ3704266.1"/>
    </source>
</evidence>
<evidence type="ECO:0000313" key="3">
    <source>
        <dbReference type="Proteomes" id="UP001210211"/>
    </source>
</evidence>
<comment type="caution">
    <text evidence="2">The sequence shown here is derived from an EMBL/GenBank/DDBJ whole genome shotgun (WGS) entry which is preliminary data.</text>
</comment>
<dbReference type="InterPro" id="IPR046349">
    <property type="entry name" value="C1-like_sf"/>
</dbReference>
<dbReference type="PANTHER" id="PTHR46477">
    <property type="entry name" value="CYSTEINE/HISTIDINE-RICH C1 DOMAIN FAMILY PROTEIN"/>
    <property type="match status" value="1"/>
</dbReference>
<dbReference type="SUPFAM" id="SSF57889">
    <property type="entry name" value="Cysteine-rich domain"/>
    <property type="match status" value="1"/>
</dbReference>
<dbReference type="EMBL" id="JAMRDG010000001">
    <property type="protein sequence ID" value="KAJ3704266.1"/>
    <property type="molecule type" value="Genomic_DNA"/>
</dbReference>
<reference evidence="2 3" key="1">
    <citation type="journal article" date="2022" name="Cell">
        <title>Repeat-based holocentromeres influence genome architecture and karyotype evolution.</title>
        <authorList>
            <person name="Hofstatter P.G."/>
            <person name="Thangavel G."/>
            <person name="Lux T."/>
            <person name="Neumann P."/>
            <person name="Vondrak T."/>
            <person name="Novak P."/>
            <person name="Zhang M."/>
            <person name="Costa L."/>
            <person name="Castellani M."/>
            <person name="Scott A."/>
            <person name="Toegelov H."/>
            <person name="Fuchs J."/>
            <person name="Mata-Sucre Y."/>
            <person name="Dias Y."/>
            <person name="Vanzela A.L.L."/>
            <person name="Huettel B."/>
            <person name="Almeida C.C.S."/>
            <person name="Simkova H."/>
            <person name="Souza G."/>
            <person name="Pedrosa-Harand A."/>
            <person name="Macas J."/>
            <person name="Mayer K.F.X."/>
            <person name="Houben A."/>
            <person name="Marques A."/>
        </authorList>
    </citation>
    <scope>NUCLEOTIDE SEQUENCE [LARGE SCALE GENOMIC DNA]</scope>
    <source>
        <strain evidence="2">RhyTen1mFocal</strain>
    </source>
</reference>
<protein>
    <recommendedName>
        <fullName evidence="4">Phorbol-ester/DAG-type domain-containing protein</fullName>
    </recommendedName>
</protein>
<accession>A0AAD5ZUH9</accession>
<dbReference type="PANTHER" id="PTHR46477:SF3">
    <property type="entry name" value="CYSTEINE_HISTIDINE-RICH C1 DOMAIN FAMILY PROTEIN"/>
    <property type="match status" value="1"/>
</dbReference>
<proteinExistence type="predicted"/>
<feature type="transmembrane region" description="Helical" evidence="1">
    <location>
        <begin position="387"/>
        <end position="412"/>
    </location>
</feature>
<organism evidence="2 3">
    <name type="scientific">Rhynchospora tenuis</name>
    <dbReference type="NCBI Taxonomy" id="198213"/>
    <lineage>
        <taxon>Eukaryota</taxon>
        <taxon>Viridiplantae</taxon>
        <taxon>Streptophyta</taxon>
        <taxon>Embryophyta</taxon>
        <taxon>Tracheophyta</taxon>
        <taxon>Spermatophyta</taxon>
        <taxon>Magnoliopsida</taxon>
        <taxon>Liliopsida</taxon>
        <taxon>Poales</taxon>
        <taxon>Cyperaceae</taxon>
        <taxon>Cyperoideae</taxon>
        <taxon>Rhynchosporeae</taxon>
        <taxon>Rhynchospora</taxon>
    </lineage>
</organism>
<dbReference type="AlphaFoldDB" id="A0AAD5ZUH9"/>
<keyword evidence="1" id="KW-0812">Transmembrane</keyword>
<name>A0AAD5ZUH9_9POAL</name>
<keyword evidence="1" id="KW-0472">Membrane</keyword>
<evidence type="ECO:0000256" key="1">
    <source>
        <dbReference type="SAM" id="Phobius"/>
    </source>
</evidence>
<sequence>MSSVVTYRGNMRGLTASTTNNQSNLRIAFNMGLTINCDICKDTIKDCLCFCNECRKCLHPRCAGVEIETVYSNQDGRKQIVLPAPEELPLSCRDCLRKKPMGSAITDLLFYGHQGGSPRALTIKSSITRFLESSKESAHNLVDCIYDDCLIHTSDPGHELEQRDHGTVYSCFGCKEKGFGSHHACKSASCSFCLHEECVSPRTTIVHPFFPGLTFVFSCSPMITYCNSCRKVHSTVSCNACGMDVNGYFYESLDGENHLHPCCAYLPRQIICGESEVTMVLQQKTTAKCCYCGETKVKVDNKKTDRIWSYVSQYDNYQLHVSCIMKMLSYLEDDSKVDGVIGSSSRLTLHRTTGENGVTELKLDIAGPDAKKKWEERFGSIMKYVKIALGAIIAAFLGDPTTFIINFVVAFIS</sequence>
<evidence type="ECO:0008006" key="4">
    <source>
        <dbReference type="Google" id="ProtNLM"/>
    </source>
</evidence>
<keyword evidence="1" id="KW-1133">Transmembrane helix</keyword>
<dbReference type="Proteomes" id="UP001210211">
    <property type="component" value="Unassembled WGS sequence"/>
</dbReference>
<gene>
    <name evidence="2" type="ORF">LUZ61_007971</name>
</gene>